<keyword evidence="1" id="KW-0805">Transcription regulation</keyword>
<keyword evidence="2" id="KW-0238">DNA-binding</keyword>
<keyword evidence="6" id="KW-1185">Reference proteome</keyword>
<gene>
    <name evidence="5" type="ORF">Tchl_3039</name>
</gene>
<evidence type="ECO:0000259" key="4">
    <source>
        <dbReference type="PROSITE" id="PS50043"/>
    </source>
</evidence>
<dbReference type="PROSITE" id="PS00622">
    <property type="entry name" value="HTH_LUXR_1"/>
    <property type="match status" value="1"/>
</dbReference>
<reference evidence="5 6" key="1">
    <citation type="submission" date="2016-12" db="EMBL/GenBank/DDBJ databases">
        <title>Complete genome sequence of Thauera chlorobenzoica, a Betaproteobacterium degrading haloaromatics anaerobically to CO2 and halides.</title>
        <authorList>
            <person name="Goris T."/>
            <person name="Mergelsberg M."/>
            <person name="Boll M."/>
        </authorList>
    </citation>
    <scope>NUCLEOTIDE SEQUENCE [LARGE SCALE GENOMIC DNA]</scope>
    <source>
        <strain evidence="5 6">3CB1</strain>
    </source>
</reference>
<evidence type="ECO:0000313" key="5">
    <source>
        <dbReference type="EMBL" id="APR05852.1"/>
    </source>
</evidence>
<evidence type="ECO:0000256" key="2">
    <source>
        <dbReference type="ARBA" id="ARBA00023125"/>
    </source>
</evidence>
<dbReference type="AlphaFoldDB" id="A0A1L6FFY9"/>
<dbReference type="InterPro" id="IPR016032">
    <property type="entry name" value="Sig_transdc_resp-reg_C-effctor"/>
</dbReference>
<dbReference type="GO" id="GO:0006355">
    <property type="term" value="P:regulation of DNA-templated transcription"/>
    <property type="evidence" value="ECO:0007669"/>
    <property type="project" value="InterPro"/>
</dbReference>
<dbReference type="RefSeq" id="WP_083945255.1">
    <property type="nucleotide sequence ID" value="NZ_CP018839.1"/>
</dbReference>
<dbReference type="SMART" id="SM00421">
    <property type="entry name" value="HTH_LUXR"/>
    <property type="match status" value="1"/>
</dbReference>
<dbReference type="EMBL" id="CP018839">
    <property type="protein sequence ID" value="APR05852.1"/>
    <property type="molecule type" value="Genomic_DNA"/>
</dbReference>
<protein>
    <recommendedName>
        <fullName evidence="4">HTH luxR-type domain-containing protein</fullName>
    </recommendedName>
</protein>
<dbReference type="PRINTS" id="PR00038">
    <property type="entry name" value="HTHLUXR"/>
</dbReference>
<keyword evidence="3" id="KW-0804">Transcription</keyword>
<dbReference type="STRING" id="96773.Tchl_3039"/>
<dbReference type="GO" id="GO:0003677">
    <property type="term" value="F:DNA binding"/>
    <property type="evidence" value="ECO:0007669"/>
    <property type="project" value="UniProtKB-KW"/>
</dbReference>
<dbReference type="KEGG" id="tcl:Tchl_3039"/>
<dbReference type="PANTHER" id="PTHR44688:SF16">
    <property type="entry name" value="DNA-BINDING TRANSCRIPTIONAL ACTIVATOR DEVR_DOSR"/>
    <property type="match status" value="1"/>
</dbReference>
<accession>A0A1L6FFY9</accession>
<feature type="domain" description="HTH luxR-type" evidence="4">
    <location>
        <begin position="180"/>
        <end position="245"/>
    </location>
</feature>
<organism evidence="5 6">
    <name type="scientific">Thauera chlorobenzoica</name>
    <dbReference type="NCBI Taxonomy" id="96773"/>
    <lineage>
        <taxon>Bacteria</taxon>
        <taxon>Pseudomonadati</taxon>
        <taxon>Pseudomonadota</taxon>
        <taxon>Betaproteobacteria</taxon>
        <taxon>Rhodocyclales</taxon>
        <taxon>Zoogloeaceae</taxon>
        <taxon>Thauera</taxon>
    </lineage>
</organism>
<dbReference type="Proteomes" id="UP000185739">
    <property type="component" value="Chromosome"/>
</dbReference>
<dbReference type="InterPro" id="IPR036388">
    <property type="entry name" value="WH-like_DNA-bd_sf"/>
</dbReference>
<dbReference type="PANTHER" id="PTHR44688">
    <property type="entry name" value="DNA-BINDING TRANSCRIPTIONAL ACTIVATOR DEVR_DOSR"/>
    <property type="match status" value="1"/>
</dbReference>
<name>A0A1L6FFY9_9RHOO</name>
<dbReference type="PROSITE" id="PS50043">
    <property type="entry name" value="HTH_LUXR_2"/>
    <property type="match status" value="1"/>
</dbReference>
<dbReference type="Gene3D" id="1.10.10.10">
    <property type="entry name" value="Winged helix-like DNA-binding domain superfamily/Winged helix DNA-binding domain"/>
    <property type="match status" value="1"/>
</dbReference>
<dbReference type="Pfam" id="PF00196">
    <property type="entry name" value="GerE"/>
    <property type="match status" value="1"/>
</dbReference>
<dbReference type="OrthoDB" id="7009766at2"/>
<dbReference type="SUPFAM" id="SSF46894">
    <property type="entry name" value="C-terminal effector domain of the bipartite response regulators"/>
    <property type="match status" value="1"/>
</dbReference>
<evidence type="ECO:0000313" key="6">
    <source>
        <dbReference type="Proteomes" id="UP000185739"/>
    </source>
</evidence>
<dbReference type="InterPro" id="IPR000792">
    <property type="entry name" value="Tscrpt_reg_LuxR_C"/>
</dbReference>
<dbReference type="CDD" id="cd06170">
    <property type="entry name" value="LuxR_C_like"/>
    <property type="match status" value="1"/>
</dbReference>
<evidence type="ECO:0000256" key="1">
    <source>
        <dbReference type="ARBA" id="ARBA00023015"/>
    </source>
</evidence>
<evidence type="ECO:0000256" key="3">
    <source>
        <dbReference type="ARBA" id="ARBA00023163"/>
    </source>
</evidence>
<proteinExistence type="predicted"/>
<sequence length="253" mass="27971">MARIVGAIGDPDFGDTVAARLHEAAAIDFWSVYRFDPETAPVMFASGSRRGRDVSADCFGRYRRGLYRQDRTFRPAERLASEGRMAMILWNEAEIPSPHRDEIYRRHGIGERLSVVGGDGGGRLLAVNLYRYQSSGAYRGKEVDTVQALGCSLLACVRKHILVQGGSGAVARPVLAIERLRSHCSSLTTRELEVCERLLRGWTYDGIAADLGLSVTSVKTYRNRAFQRLGIHFRNELFALSMSAGSEPARCGT</sequence>